<accession>A0A382TDQ2</accession>
<dbReference type="Gene3D" id="3.40.50.2000">
    <property type="entry name" value="Glycogen Phosphorylase B"/>
    <property type="match status" value="1"/>
</dbReference>
<feature type="domain" description="Glycosyl transferase family 1" evidence="1">
    <location>
        <begin position="3"/>
        <end position="157"/>
    </location>
</feature>
<sequence length="191" mass="21420">PIPVIMMPGRLARWKGQKILIEALARLGRRDVRCLIIGEDQGRHRYRRELEELIKKRDLADVIYLPGHCRDMPAAYMLSDVVVSASTEPEAFGRVVVEAQAMGRPVVASDHGASRETIIHGKTGWTFRPGDPDALADALRHSLALTSGERERLAYGAISHVRHRFTVESMRIRTMAAYREVLAQTTLVDRG</sequence>
<dbReference type="AlphaFoldDB" id="A0A382TDQ2"/>
<dbReference type="GO" id="GO:0016757">
    <property type="term" value="F:glycosyltransferase activity"/>
    <property type="evidence" value="ECO:0007669"/>
    <property type="project" value="InterPro"/>
</dbReference>
<reference evidence="2" key="1">
    <citation type="submission" date="2018-05" db="EMBL/GenBank/DDBJ databases">
        <authorList>
            <person name="Lanie J.A."/>
            <person name="Ng W.-L."/>
            <person name="Kazmierczak K.M."/>
            <person name="Andrzejewski T.M."/>
            <person name="Davidsen T.M."/>
            <person name="Wayne K.J."/>
            <person name="Tettelin H."/>
            <person name="Glass J.I."/>
            <person name="Rusch D."/>
            <person name="Podicherti R."/>
            <person name="Tsui H.-C.T."/>
            <person name="Winkler M.E."/>
        </authorList>
    </citation>
    <scope>NUCLEOTIDE SEQUENCE</scope>
</reference>
<dbReference type="EMBL" id="UINC01135789">
    <property type="protein sequence ID" value="SVD20153.1"/>
    <property type="molecule type" value="Genomic_DNA"/>
</dbReference>
<dbReference type="Pfam" id="PF00534">
    <property type="entry name" value="Glycos_transf_1"/>
    <property type="match status" value="1"/>
</dbReference>
<dbReference type="InterPro" id="IPR001296">
    <property type="entry name" value="Glyco_trans_1"/>
</dbReference>
<dbReference type="SUPFAM" id="SSF53756">
    <property type="entry name" value="UDP-Glycosyltransferase/glycogen phosphorylase"/>
    <property type="match status" value="1"/>
</dbReference>
<proteinExistence type="predicted"/>
<evidence type="ECO:0000313" key="2">
    <source>
        <dbReference type="EMBL" id="SVD20153.1"/>
    </source>
</evidence>
<dbReference type="PANTHER" id="PTHR12526">
    <property type="entry name" value="GLYCOSYLTRANSFERASE"/>
    <property type="match status" value="1"/>
</dbReference>
<gene>
    <name evidence="2" type="ORF">METZ01_LOCUS373007</name>
</gene>
<protein>
    <recommendedName>
        <fullName evidence="1">Glycosyl transferase family 1 domain-containing protein</fullName>
    </recommendedName>
</protein>
<organism evidence="2">
    <name type="scientific">marine metagenome</name>
    <dbReference type="NCBI Taxonomy" id="408172"/>
    <lineage>
        <taxon>unclassified sequences</taxon>
        <taxon>metagenomes</taxon>
        <taxon>ecological metagenomes</taxon>
    </lineage>
</organism>
<name>A0A382TDQ2_9ZZZZ</name>
<evidence type="ECO:0000259" key="1">
    <source>
        <dbReference type="Pfam" id="PF00534"/>
    </source>
</evidence>
<feature type="non-terminal residue" evidence="2">
    <location>
        <position position="1"/>
    </location>
</feature>